<keyword evidence="1" id="KW-0175">Coiled coil</keyword>
<accession>A0A7J7GF43</accession>
<reference evidence="3" key="1">
    <citation type="journal article" date="2020" name="Nat. Commun.">
        <title>Genome assembly of wild tea tree DASZ reveals pedigree and selection history of tea varieties.</title>
        <authorList>
            <person name="Zhang W."/>
            <person name="Zhang Y."/>
            <person name="Qiu H."/>
            <person name="Guo Y."/>
            <person name="Wan H."/>
            <person name="Zhang X."/>
            <person name="Scossa F."/>
            <person name="Alseekh S."/>
            <person name="Zhang Q."/>
            <person name="Wang P."/>
            <person name="Xu L."/>
            <person name="Schmidt M.H."/>
            <person name="Jia X."/>
            <person name="Li D."/>
            <person name="Zhu A."/>
            <person name="Guo F."/>
            <person name="Chen W."/>
            <person name="Ni D."/>
            <person name="Usadel B."/>
            <person name="Fernie A.R."/>
            <person name="Wen W."/>
        </authorList>
    </citation>
    <scope>NUCLEOTIDE SEQUENCE [LARGE SCALE GENOMIC DNA]</scope>
    <source>
        <strain evidence="3">cv. G240</strain>
    </source>
</reference>
<proteinExistence type="predicted"/>
<protein>
    <submittedName>
        <fullName evidence="2">Uncharacterized protein</fullName>
    </submittedName>
</protein>
<comment type="caution">
    <text evidence="2">The sequence shown here is derived from an EMBL/GenBank/DDBJ whole genome shotgun (WGS) entry which is preliminary data.</text>
</comment>
<gene>
    <name evidence="2" type="ORF">HYC85_025544</name>
</gene>
<dbReference type="Proteomes" id="UP000593564">
    <property type="component" value="Unassembled WGS sequence"/>
</dbReference>
<evidence type="ECO:0000313" key="2">
    <source>
        <dbReference type="EMBL" id="KAF5938038.1"/>
    </source>
</evidence>
<feature type="coiled-coil region" evidence="1">
    <location>
        <begin position="65"/>
        <end position="99"/>
    </location>
</feature>
<sequence length="137" mass="15420">MVDPSLDCWQSDVSKGGEVKFMSTNEEDDIVTGKTRRPQNTDTNLFPDLLDLASTQPGYNGDADTPDLSEQLRRAKKRINELECEVREQDARVRALDSKIATMERMLGAKTSSLFIGFNNVLVAKDTEIERLNARVR</sequence>
<dbReference type="AlphaFoldDB" id="A0A7J7GF43"/>
<dbReference type="EMBL" id="JACBKZ010000012">
    <property type="protein sequence ID" value="KAF5938038.1"/>
    <property type="molecule type" value="Genomic_DNA"/>
</dbReference>
<reference evidence="2 3" key="2">
    <citation type="submission" date="2020-07" db="EMBL/GenBank/DDBJ databases">
        <title>Genome assembly of wild tea tree DASZ reveals pedigree and selection history of tea varieties.</title>
        <authorList>
            <person name="Zhang W."/>
        </authorList>
    </citation>
    <scope>NUCLEOTIDE SEQUENCE [LARGE SCALE GENOMIC DNA]</scope>
    <source>
        <strain evidence="3">cv. G240</strain>
        <tissue evidence="2">Leaf</tissue>
    </source>
</reference>
<evidence type="ECO:0000313" key="3">
    <source>
        <dbReference type="Proteomes" id="UP000593564"/>
    </source>
</evidence>
<keyword evidence="3" id="KW-1185">Reference proteome</keyword>
<evidence type="ECO:0000256" key="1">
    <source>
        <dbReference type="SAM" id="Coils"/>
    </source>
</evidence>
<name>A0A7J7GF43_CAMSI</name>
<organism evidence="2 3">
    <name type="scientific">Camellia sinensis</name>
    <name type="common">Tea plant</name>
    <name type="synonym">Thea sinensis</name>
    <dbReference type="NCBI Taxonomy" id="4442"/>
    <lineage>
        <taxon>Eukaryota</taxon>
        <taxon>Viridiplantae</taxon>
        <taxon>Streptophyta</taxon>
        <taxon>Embryophyta</taxon>
        <taxon>Tracheophyta</taxon>
        <taxon>Spermatophyta</taxon>
        <taxon>Magnoliopsida</taxon>
        <taxon>eudicotyledons</taxon>
        <taxon>Gunneridae</taxon>
        <taxon>Pentapetalae</taxon>
        <taxon>asterids</taxon>
        <taxon>Ericales</taxon>
        <taxon>Theaceae</taxon>
        <taxon>Camellia</taxon>
    </lineage>
</organism>